<dbReference type="GO" id="GO:0005886">
    <property type="term" value="C:plasma membrane"/>
    <property type="evidence" value="ECO:0007669"/>
    <property type="project" value="TreeGrafter"/>
</dbReference>
<organism evidence="8 9">
    <name type="scientific">Dentiscutata erythropus</name>
    <dbReference type="NCBI Taxonomy" id="1348616"/>
    <lineage>
        <taxon>Eukaryota</taxon>
        <taxon>Fungi</taxon>
        <taxon>Fungi incertae sedis</taxon>
        <taxon>Mucoromycota</taxon>
        <taxon>Glomeromycotina</taxon>
        <taxon>Glomeromycetes</taxon>
        <taxon>Diversisporales</taxon>
        <taxon>Gigasporaceae</taxon>
        <taxon>Dentiscutata</taxon>
    </lineage>
</organism>
<feature type="transmembrane region" description="Helical" evidence="5">
    <location>
        <begin position="165"/>
        <end position="187"/>
    </location>
</feature>
<protein>
    <submittedName>
        <fullName evidence="8">23191_t:CDS:1</fullName>
    </submittedName>
</protein>
<keyword evidence="9" id="KW-1185">Reference proteome</keyword>
<dbReference type="AlphaFoldDB" id="A0A9N9B006"/>
<dbReference type="SUPFAM" id="SSF81321">
    <property type="entry name" value="Family A G protein-coupled receptor-like"/>
    <property type="match status" value="1"/>
</dbReference>
<dbReference type="GO" id="GO:0004930">
    <property type="term" value="F:G protein-coupled receptor activity"/>
    <property type="evidence" value="ECO:0007669"/>
    <property type="project" value="TreeGrafter"/>
</dbReference>
<evidence type="ECO:0000256" key="1">
    <source>
        <dbReference type="ARBA" id="ARBA00004141"/>
    </source>
</evidence>
<evidence type="ECO:0000256" key="5">
    <source>
        <dbReference type="SAM" id="Phobius"/>
    </source>
</evidence>
<accession>A0A9N9B006</accession>
<dbReference type="OrthoDB" id="100006at2759"/>
<dbReference type="InterPro" id="IPR017452">
    <property type="entry name" value="GPCR_Rhodpsn_7TM"/>
</dbReference>
<keyword evidence="4 5" id="KW-0472">Membrane</keyword>
<feature type="transmembrane region" description="Helical" evidence="5">
    <location>
        <begin position="216"/>
        <end position="241"/>
    </location>
</feature>
<dbReference type="Proteomes" id="UP000789405">
    <property type="component" value="Unassembled WGS sequence"/>
</dbReference>
<proteinExistence type="predicted"/>
<comment type="caution">
    <text evidence="8">The sequence shown here is derived from an EMBL/GenBank/DDBJ whole genome shotgun (WGS) entry which is preliminary data.</text>
</comment>
<evidence type="ECO:0000256" key="3">
    <source>
        <dbReference type="ARBA" id="ARBA00022989"/>
    </source>
</evidence>
<dbReference type="GO" id="GO:0007166">
    <property type="term" value="P:cell surface receptor signaling pathway"/>
    <property type="evidence" value="ECO:0007669"/>
    <property type="project" value="InterPro"/>
</dbReference>
<feature type="transmembrane region" description="Helical" evidence="5">
    <location>
        <begin position="141"/>
        <end position="158"/>
    </location>
</feature>
<keyword evidence="2 5" id="KW-0812">Transmembrane</keyword>
<dbReference type="PANTHER" id="PTHR23112:SF37">
    <property type="entry name" value="G PROTEIN-COUPLED RECEPTOR GPR1"/>
    <property type="match status" value="1"/>
</dbReference>
<dbReference type="Gene3D" id="1.20.1070.10">
    <property type="entry name" value="Rhodopsin 7-helix transmembrane proteins"/>
    <property type="match status" value="1"/>
</dbReference>
<dbReference type="PROSITE" id="PS50262">
    <property type="entry name" value="G_PROTEIN_RECEP_F1_2"/>
    <property type="match status" value="1"/>
</dbReference>
<feature type="transmembrane region" description="Helical" evidence="5">
    <location>
        <begin position="262"/>
        <end position="278"/>
    </location>
</feature>
<feature type="transmembrane region" description="Helical" evidence="5">
    <location>
        <begin position="94"/>
        <end position="116"/>
    </location>
</feature>
<dbReference type="GO" id="GO:0007189">
    <property type="term" value="P:adenylate cyclase-activating G protein-coupled receptor signaling pathway"/>
    <property type="evidence" value="ECO:0007669"/>
    <property type="project" value="TreeGrafter"/>
</dbReference>
<evidence type="ECO:0000256" key="2">
    <source>
        <dbReference type="ARBA" id="ARBA00022692"/>
    </source>
</evidence>
<evidence type="ECO:0000259" key="7">
    <source>
        <dbReference type="PROSITE" id="PS50262"/>
    </source>
</evidence>
<feature type="transmembrane region" description="Helical" evidence="5">
    <location>
        <begin position="308"/>
        <end position="328"/>
    </location>
</feature>
<gene>
    <name evidence="8" type="ORF">DERYTH_LOCUS5031</name>
</gene>
<feature type="domain" description="G-protein coupled receptors family 1 profile" evidence="7">
    <location>
        <begin position="72"/>
        <end position="334"/>
    </location>
</feature>
<evidence type="ECO:0000313" key="8">
    <source>
        <dbReference type="EMBL" id="CAG8545886.1"/>
    </source>
</evidence>
<evidence type="ECO:0000256" key="4">
    <source>
        <dbReference type="ARBA" id="ARBA00023136"/>
    </source>
</evidence>
<name>A0A9N9B006_9GLOM</name>
<feature type="transmembrane region" description="Helical" evidence="5">
    <location>
        <begin position="59"/>
        <end position="82"/>
    </location>
</feature>
<reference evidence="8" key="1">
    <citation type="submission" date="2021-06" db="EMBL/GenBank/DDBJ databases">
        <authorList>
            <person name="Kallberg Y."/>
            <person name="Tangrot J."/>
            <person name="Rosling A."/>
        </authorList>
    </citation>
    <scope>NUCLEOTIDE SEQUENCE</scope>
    <source>
        <strain evidence="8">MA453B</strain>
    </source>
</reference>
<evidence type="ECO:0000259" key="6">
    <source>
        <dbReference type="PROSITE" id="PS50261"/>
    </source>
</evidence>
<feature type="domain" description="G-protein coupled receptors family 2 profile 2" evidence="6">
    <location>
        <begin position="56"/>
        <end position="312"/>
    </location>
</feature>
<dbReference type="InterPro" id="IPR017981">
    <property type="entry name" value="GPCR_2-like_7TM"/>
</dbReference>
<sequence>MESAEQLPNFNLRNNPNRQPYYVERFTSNKTYLSMNFLNVNIDDDDLDPTMDSQYVKGMIAICSFSTLSNIACIIILICIITQKHTRNTTVSHLVTNLLLSDFFQSIGFMISYYWISIGMIREGTICEIQGFLINFGDTSSASWTLVISFHTYALVVHNYEHPNIVFVSMLIVWTLNLMISLAGFIVQTPDHHFYDTAGGAWCWISDYYDDYRIGFHYGIILSVAALMIVIYAIMLAILYNRQRRMTVQESKKILQSVNKKLVWYPLAYILLVTPLANESVPLSTTILHLYCKHYLNFTRSRYLTTNISFYIFNSLIISGCIFTCAGLTDSIIYGITRNVVSVKSVMPKLQQIAGIHSKPSISRKILNDPDSLNSFSAKTDLASFISVTKTRQIRISIIGTSVGSSVLNNNDLDEIDLDETDFDNLKT</sequence>
<comment type="subcellular location">
    <subcellularLocation>
        <location evidence="1">Membrane</location>
        <topology evidence="1">Multi-pass membrane protein</topology>
    </subcellularLocation>
</comment>
<dbReference type="EMBL" id="CAJVPY010002024">
    <property type="protein sequence ID" value="CAG8545886.1"/>
    <property type="molecule type" value="Genomic_DNA"/>
</dbReference>
<dbReference type="Pfam" id="PF05462">
    <property type="entry name" value="Dicty_CAR"/>
    <property type="match status" value="1"/>
</dbReference>
<dbReference type="PROSITE" id="PS50261">
    <property type="entry name" value="G_PROTEIN_RECEP_F2_4"/>
    <property type="match status" value="1"/>
</dbReference>
<evidence type="ECO:0000313" key="9">
    <source>
        <dbReference type="Proteomes" id="UP000789405"/>
    </source>
</evidence>
<keyword evidence="3 5" id="KW-1133">Transmembrane helix</keyword>
<dbReference type="PANTHER" id="PTHR23112">
    <property type="entry name" value="G PROTEIN-COUPLED RECEPTOR 157-RELATED"/>
    <property type="match status" value="1"/>
</dbReference>